<name>A0A081BNZ0_9BACT</name>
<protein>
    <recommendedName>
        <fullName evidence="4">DUF4034 domain-containing protein</fullName>
    </recommendedName>
</protein>
<dbReference type="Gene3D" id="1.25.40.10">
    <property type="entry name" value="Tetratricopeptide repeat domain"/>
    <property type="match status" value="2"/>
</dbReference>
<evidence type="ECO:0000256" key="3">
    <source>
        <dbReference type="PROSITE-ProRule" id="PRU00339"/>
    </source>
</evidence>
<accession>A0A081BNZ0</accession>
<dbReference type="InterPro" id="IPR050498">
    <property type="entry name" value="Ycf3"/>
</dbReference>
<dbReference type="Proteomes" id="UP000030700">
    <property type="component" value="Unassembled WGS sequence"/>
</dbReference>
<dbReference type="STRING" id="1499966.U14_03355"/>
<dbReference type="PANTHER" id="PTHR44858">
    <property type="entry name" value="TETRATRICOPEPTIDE REPEAT PROTEIN 6"/>
    <property type="match status" value="1"/>
</dbReference>
<dbReference type="InterPro" id="IPR013105">
    <property type="entry name" value="TPR_2"/>
</dbReference>
<organism evidence="5">
    <name type="scientific">Candidatus Moduliflexus flocculans</name>
    <dbReference type="NCBI Taxonomy" id="1499966"/>
    <lineage>
        <taxon>Bacteria</taxon>
        <taxon>Candidatus Moduliflexota</taxon>
        <taxon>Candidatus Moduliflexia</taxon>
        <taxon>Candidatus Moduliflexales</taxon>
        <taxon>Candidatus Moduliflexaceae</taxon>
    </lineage>
</organism>
<keyword evidence="2 3" id="KW-0802">TPR repeat</keyword>
<dbReference type="InterPro" id="IPR011990">
    <property type="entry name" value="TPR-like_helical_dom_sf"/>
</dbReference>
<keyword evidence="1" id="KW-0677">Repeat</keyword>
<evidence type="ECO:0000256" key="1">
    <source>
        <dbReference type="ARBA" id="ARBA00022737"/>
    </source>
</evidence>
<dbReference type="InterPro" id="IPR019734">
    <property type="entry name" value="TPR_rpt"/>
</dbReference>
<proteinExistence type="predicted"/>
<dbReference type="Pfam" id="PF13226">
    <property type="entry name" value="DUF4034"/>
    <property type="match status" value="1"/>
</dbReference>
<dbReference type="AlphaFoldDB" id="A0A081BNZ0"/>
<dbReference type="InterPro" id="IPR025115">
    <property type="entry name" value="DUF4034"/>
</dbReference>
<dbReference type="EMBL" id="DF820458">
    <property type="protein sequence ID" value="GAK52106.1"/>
    <property type="molecule type" value="Genomic_DNA"/>
</dbReference>
<evidence type="ECO:0000256" key="2">
    <source>
        <dbReference type="ARBA" id="ARBA00022803"/>
    </source>
</evidence>
<feature type="domain" description="DUF4034" evidence="4">
    <location>
        <begin position="63"/>
        <end position="188"/>
    </location>
</feature>
<reference evidence="5" key="1">
    <citation type="journal article" date="2015" name="PeerJ">
        <title>First genomic representation of candidate bacterial phylum KSB3 points to enhanced environmental sensing as a trigger of wastewater bulking.</title>
        <authorList>
            <person name="Sekiguchi Y."/>
            <person name="Ohashi A."/>
            <person name="Parks D.H."/>
            <person name="Yamauchi T."/>
            <person name="Tyson G.W."/>
            <person name="Hugenholtz P."/>
        </authorList>
    </citation>
    <scope>NUCLEOTIDE SEQUENCE [LARGE SCALE GENOMIC DNA]</scope>
</reference>
<dbReference type="HOGENOM" id="CLU_571942_0_0_0"/>
<gene>
    <name evidence="5" type="ORF">U14_03355</name>
</gene>
<dbReference type="Pfam" id="PF07719">
    <property type="entry name" value="TPR_2"/>
    <property type="match status" value="1"/>
</dbReference>
<feature type="repeat" description="TPR" evidence="3">
    <location>
        <begin position="377"/>
        <end position="410"/>
    </location>
</feature>
<evidence type="ECO:0000313" key="6">
    <source>
        <dbReference type="Proteomes" id="UP000030700"/>
    </source>
</evidence>
<sequence length="477" mass="55507">MKYATIVHNVRMFAIAIISLIFGSGLLLCITPQSLWAALTDTEIQKRVALKYEQNADEILFWLQQQQFDNVEAFLGYVVKNNAVTRDGIDYLTAILEYWFGASEVLEFNRIKPVPQDILPYLNTWIEHSPKNANAYIIRGVYYVERAWEIRGRGWAKDVKKEHWPSFQELHLLAKTDLEKAYELDPFNPVSSRELMRVQRALNAKDTKATETYFQQAIKNYPAFYWAYRAKLENLMPKWGGTWETMFAFAAETAQGAPPKTLLPHVLAYALEEAAARSQNSPKYYTTPQVWETLEQIYKQITTDFPSSTRWKVRFARIAADAGKGDIAASYLKSAEETDPTDYRIYELKALLAEQQEQWTIEEENARRVIELCPVYETGYSMLGYALGQQKRYQEAIESYTSAIEIAPLISYYWSSRCHYYNWLMKFENAIDDCTSAIELDQGNAFAYQQRKYAYERLGKTQEAEVDRKMYERLTQK</sequence>
<dbReference type="PANTHER" id="PTHR44858:SF1">
    <property type="entry name" value="UDP-N-ACETYLGLUCOSAMINE--PEPTIDE N-ACETYLGLUCOSAMINYLTRANSFERASE SPINDLY-RELATED"/>
    <property type="match status" value="1"/>
</dbReference>
<evidence type="ECO:0000259" key="4">
    <source>
        <dbReference type="Pfam" id="PF13226"/>
    </source>
</evidence>
<keyword evidence="6" id="KW-1185">Reference proteome</keyword>
<dbReference type="SUPFAM" id="SSF48452">
    <property type="entry name" value="TPR-like"/>
    <property type="match status" value="2"/>
</dbReference>
<dbReference type="PROSITE" id="PS50005">
    <property type="entry name" value="TPR"/>
    <property type="match status" value="1"/>
</dbReference>
<dbReference type="SMART" id="SM00028">
    <property type="entry name" value="TPR"/>
    <property type="match status" value="3"/>
</dbReference>
<evidence type="ECO:0000313" key="5">
    <source>
        <dbReference type="EMBL" id="GAK52106.1"/>
    </source>
</evidence>